<dbReference type="EMBL" id="WBJY01000001">
    <property type="protein sequence ID" value="KAB1648830.1"/>
    <property type="molecule type" value="Genomic_DNA"/>
</dbReference>
<evidence type="ECO:0000256" key="9">
    <source>
        <dbReference type="ARBA" id="ARBA00023245"/>
    </source>
</evidence>
<evidence type="ECO:0000256" key="13">
    <source>
        <dbReference type="ARBA" id="ARBA00078141"/>
    </source>
</evidence>
<organism evidence="16 17">
    <name type="scientific">Pseudoclavibacter endophyticus</name>
    <dbReference type="NCBI Taxonomy" id="1778590"/>
    <lineage>
        <taxon>Bacteria</taxon>
        <taxon>Bacillati</taxon>
        <taxon>Actinomycetota</taxon>
        <taxon>Actinomycetes</taxon>
        <taxon>Micrococcales</taxon>
        <taxon>Microbacteriaceae</taxon>
        <taxon>Pseudoclavibacter</taxon>
    </lineage>
</organism>
<dbReference type="GO" id="GO:0046872">
    <property type="term" value="F:metal ion binding"/>
    <property type="evidence" value="ECO:0007669"/>
    <property type="project" value="UniProtKB-KW"/>
</dbReference>
<keyword evidence="3" id="KW-0813">Transport</keyword>
<evidence type="ECO:0000256" key="7">
    <source>
        <dbReference type="ARBA" id="ARBA00022729"/>
    </source>
</evidence>
<dbReference type="InterPro" id="IPR050682">
    <property type="entry name" value="ModA/WtpA"/>
</dbReference>
<comment type="similarity">
    <text evidence="2">Belongs to the bacterial solute-binding protein ModA family.</text>
</comment>
<dbReference type="NCBIfam" id="TIGR01256">
    <property type="entry name" value="modA"/>
    <property type="match status" value="1"/>
</dbReference>
<dbReference type="FunFam" id="3.40.190.10:FF:000030">
    <property type="entry name" value="Molybdate ABC transporter substrate-binding protein"/>
    <property type="match status" value="1"/>
</dbReference>
<dbReference type="PROSITE" id="PS51257">
    <property type="entry name" value="PROKAR_LIPOPROTEIN"/>
    <property type="match status" value="1"/>
</dbReference>
<evidence type="ECO:0000256" key="14">
    <source>
        <dbReference type="PIRSR" id="PIRSR004846-1"/>
    </source>
</evidence>
<proteinExistence type="inferred from homology"/>
<dbReference type="AlphaFoldDB" id="A0A6H9WR75"/>
<dbReference type="InterPro" id="IPR005950">
    <property type="entry name" value="ModA"/>
</dbReference>
<feature type="signal peptide" evidence="15">
    <location>
        <begin position="1"/>
        <end position="27"/>
    </location>
</feature>
<comment type="caution">
    <text evidence="16">The sequence shown here is derived from an EMBL/GenBank/DDBJ whole genome shotgun (WGS) entry which is preliminary data.</text>
</comment>
<feature type="chain" id="PRO_5038525253" description="Molybdate-binding protein ModA" evidence="15">
    <location>
        <begin position="28"/>
        <end position="275"/>
    </location>
</feature>
<dbReference type="RefSeq" id="WP_158027384.1">
    <property type="nucleotide sequence ID" value="NZ_BMHG01000001.1"/>
</dbReference>
<evidence type="ECO:0000256" key="4">
    <source>
        <dbReference type="ARBA" id="ARBA00022475"/>
    </source>
</evidence>
<evidence type="ECO:0000313" key="17">
    <source>
        <dbReference type="Proteomes" id="UP000431744"/>
    </source>
</evidence>
<evidence type="ECO:0000256" key="2">
    <source>
        <dbReference type="ARBA" id="ARBA00009175"/>
    </source>
</evidence>
<evidence type="ECO:0000256" key="5">
    <source>
        <dbReference type="ARBA" id="ARBA00022505"/>
    </source>
</evidence>
<evidence type="ECO:0000256" key="1">
    <source>
        <dbReference type="ARBA" id="ARBA00004193"/>
    </source>
</evidence>
<protein>
    <recommendedName>
        <fullName evidence="12">Molybdate-binding protein ModA</fullName>
    </recommendedName>
    <alternativeName>
        <fullName evidence="13">Molybdate/tungstate-binding protein ModA</fullName>
    </alternativeName>
</protein>
<name>A0A6H9WR75_9MICO</name>
<evidence type="ECO:0000256" key="6">
    <source>
        <dbReference type="ARBA" id="ARBA00022723"/>
    </source>
</evidence>
<dbReference type="CDD" id="cd13538">
    <property type="entry name" value="PBP2_ModA_like_1"/>
    <property type="match status" value="1"/>
</dbReference>
<dbReference type="GO" id="GO:0005886">
    <property type="term" value="C:plasma membrane"/>
    <property type="evidence" value="ECO:0007669"/>
    <property type="project" value="UniProtKB-SubCell"/>
</dbReference>
<evidence type="ECO:0000256" key="8">
    <source>
        <dbReference type="ARBA" id="ARBA00023136"/>
    </source>
</evidence>
<keyword evidence="7 15" id="KW-0732">Signal</keyword>
<feature type="binding site" evidence="14">
    <location>
        <position position="89"/>
    </location>
    <ligand>
        <name>molybdate</name>
        <dbReference type="ChEBI" id="CHEBI:36264"/>
    </ligand>
</feature>
<evidence type="ECO:0000256" key="10">
    <source>
        <dbReference type="ARBA" id="ARBA00056002"/>
    </source>
</evidence>
<dbReference type="OrthoDB" id="9785015at2"/>
<dbReference type="SUPFAM" id="SSF53850">
    <property type="entry name" value="Periplasmic binding protein-like II"/>
    <property type="match status" value="1"/>
</dbReference>
<accession>A0A6H9WR75</accession>
<keyword evidence="9" id="KW-0826">Tungsten</keyword>
<evidence type="ECO:0000256" key="15">
    <source>
        <dbReference type="SAM" id="SignalP"/>
    </source>
</evidence>
<gene>
    <name evidence="16" type="primary">modA</name>
    <name evidence="16" type="ORF">F8O04_00550</name>
</gene>
<dbReference type="GO" id="GO:0030973">
    <property type="term" value="F:molybdate ion binding"/>
    <property type="evidence" value="ECO:0007669"/>
    <property type="project" value="TreeGrafter"/>
</dbReference>
<feature type="binding site" evidence="14">
    <location>
        <position position="61"/>
    </location>
    <ligand>
        <name>molybdate</name>
        <dbReference type="ChEBI" id="CHEBI:36264"/>
    </ligand>
</feature>
<feature type="binding site" evidence="14">
    <location>
        <position position="193"/>
    </location>
    <ligand>
        <name>molybdate</name>
        <dbReference type="ChEBI" id="CHEBI:36264"/>
    </ligand>
</feature>
<evidence type="ECO:0000256" key="12">
    <source>
        <dbReference type="ARBA" id="ARBA00073171"/>
    </source>
</evidence>
<reference evidence="16 17" key="1">
    <citation type="submission" date="2019-09" db="EMBL/GenBank/DDBJ databases">
        <title>Phylogeny of genus Pseudoclavibacter and closely related genus.</title>
        <authorList>
            <person name="Li Y."/>
        </authorList>
    </citation>
    <scope>NUCLEOTIDE SEQUENCE [LARGE SCALE GENOMIC DNA]</scope>
    <source>
        <strain evidence="16 17">EGI 60007</strain>
    </source>
</reference>
<feature type="binding site" evidence="14">
    <location>
        <position position="211"/>
    </location>
    <ligand>
        <name>molybdate</name>
        <dbReference type="ChEBI" id="CHEBI:36264"/>
    </ligand>
</feature>
<evidence type="ECO:0000313" key="16">
    <source>
        <dbReference type="EMBL" id="KAB1648830.1"/>
    </source>
</evidence>
<comment type="subcellular location">
    <subcellularLocation>
        <location evidence="1">Cell membrane</location>
        <topology evidence="1">Lipid-anchor</topology>
    </subcellularLocation>
</comment>
<evidence type="ECO:0000256" key="3">
    <source>
        <dbReference type="ARBA" id="ARBA00022448"/>
    </source>
</evidence>
<sequence>MPRALTRRGLRASAVAIAAASALTVAACSASTGNGAPGSSDAGTTTGASLAGSITVFAAASLNAPFTELAEQFEAEHPEASIDVSFAGSSDLVTQISEGAPADVFASADEANMTTLTEAGVIDADAPVDFATNVLTIAVPPGNPAGVTSLSDLEDPGLRVVVCAPQVPCGAATERVEREADVTLAPASEESAVTDVLGKVSSGEADAGLVYVTDVAGAGDAVDAVDFPESSAAVNAYPIAPVAASGHPALADAFVHFVTGATGRAVLADAGFGAP</sequence>
<evidence type="ECO:0000256" key="11">
    <source>
        <dbReference type="ARBA" id="ARBA00062515"/>
    </source>
</evidence>
<keyword evidence="8" id="KW-0472">Membrane</keyword>
<comment type="function">
    <text evidence="10">Involved in the transport of molybdenum into the cell. Part of the binding-protein-dependent transport system ModABCD.</text>
</comment>
<dbReference type="Proteomes" id="UP000431744">
    <property type="component" value="Unassembled WGS sequence"/>
</dbReference>
<dbReference type="PIRSF" id="PIRSF004846">
    <property type="entry name" value="ModA"/>
    <property type="match status" value="1"/>
</dbReference>
<keyword evidence="17" id="KW-1185">Reference proteome</keyword>
<dbReference type="Gene3D" id="3.40.190.10">
    <property type="entry name" value="Periplasmic binding protein-like II"/>
    <property type="match status" value="2"/>
</dbReference>
<keyword evidence="5 14" id="KW-0500">Molybdenum</keyword>
<dbReference type="Pfam" id="PF13531">
    <property type="entry name" value="SBP_bac_11"/>
    <property type="match status" value="1"/>
</dbReference>
<dbReference type="PANTHER" id="PTHR30632:SF0">
    <property type="entry name" value="SULFATE-BINDING PROTEIN"/>
    <property type="match status" value="1"/>
</dbReference>
<comment type="subunit">
    <text evidence="11">The complex is composed of two ATP-binding proteins (ModC), two transmembrane proteins (ModB) and a solute-binding protein (ModA).</text>
</comment>
<dbReference type="GO" id="GO:0015689">
    <property type="term" value="P:molybdate ion transport"/>
    <property type="evidence" value="ECO:0007669"/>
    <property type="project" value="InterPro"/>
</dbReference>
<keyword evidence="6 14" id="KW-0479">Metal-binding</keyword>
<dbReference type="PANTHER" id="PTHR30632">
    <property type="entry name" value="MOLYBDATE-BINDING PERIPLASMIC PROTEIN"/>
    <property type="match status" value="1"/>
</dbReference>
<keyword evidence="4" id="KW-1003">Cell membrane</keyword>